<accession>W9RVZ8</accession>
<protein>
    <submittedName>
        <fullName evidence="1">Uncharacterized protein</fullName>
    </submittedName>
</protein>
<reference evidence="2" key="1">
    <citation type="submission" date="2013-01" db="EMBL/GenBank/DDBJ databases">
        <title>Draft Genome Sequence of a Mulberry Tree, Morus notabilis C.K. Schneid.</title>
        <authorList>
            <person name="He N."/>
            <person name="Zhao S."/>
        </authorList>
    </citation>
    <scope>NUCLEOTIDE SEQUENCE</scope>
</reference>
<evidence type="ECO:0000313" key="2">
    <source>
        <dbReference type="Proteomes" id="UP000030645"/>
    </source>
</evidence>
<organism evidence="1 2">
    <name type="scientific">Morus notabilis</name>
    <dbReference type="NCBI Taxonomy" id="981085"/>
    <lineage>
        <taxon>Eukaryota</taxon>
        <taxon>Viridiplantae</taxon>
        <taxon>Streptophyta</taxon>
        <taxon>Embryophyta</taxon>
        <taxon>Tracheophyta</taxon>
        <taxon>Spermatophyta</taxon>
        <taxon>Magnoliopsida</taxon>
        <taxon>eudicotyledons</taxon>
        <taxon>Gunneridae</taxon>
        <taxon>Pentapetalae</taxon>
        <taxon>rosids</taxon>
        <taxon>fabids</taxon>
        <taxon>Rosales</taxon>
        <taxon>Moraceae</taxon>
        <taxon>Moreae</taxon>
        <taxon>Morus</taxon>
    </lineage>
</organism>
<dbReference type="Proteomes" id="UP000030645">
    <property type="component" value="Unassembled WGS sequence"/>
</dbReference>
<name>W9RVZ8_9ROSA</name>
<keyword evidence="2" id="KW-1185">Reference proteome</keyword>
<dbReference type="AlphaFoldDB" id="W9RVZ8"/>
<dbReference type="EMBL" id="KE344671">
    <property type="protein sequence ID" value="EXB75024.1"/>
    <property type="molecule type" value="Genomic_DNA"/>
</dbReference>
<gene>
    <name evidence="1" type="ORF">L484_012148</name>
</gene>
<evidence type="ECO:0000313" key="1">
    <source>
        <dbReference type="EMBL" id="EXB75024.1"/>
    </source>
</evidence>
<sequence length="113" mass="12830">MSKGRRYDLSMPGIIDALSWTSYLAFCNGLGGSPQTSRTVALRGVALIRIYWPGSESPEGFLVSFNLPHPTYQGYNNNYLGLAFYVVVEFIEFPDLMLEVYCESFYRFPYGDL</sequence>
<proteinExistence type="predicted"/>